<dbReference type="Pfam" id="PF02413">
    <property type="entry name" value="Caudo_TAP"/>
    <property type="match status" value="1"/>
</dbReference>
<evidence type="ECO:0000256" key="1">
    <source>
        <dbReference type="SAM" id="MobiDB-lite"/>
    </source>
</evidence>
<protein>
    <submittedName>
        <fullName evidence="2">Phage tail protein</fullName>
    </submittedName>
</protein>
<reference evidence="2 3" key="1">
    <citation type="submission" date="2017-03" db="EMBL/GenBank/DDBJ databases">
        <title>Genome comparison of Photorhabdus luminescens strain 0813-124 phase variants.</title>
        <authorList>
            <person name="Chien C.-C."/>
            <person name="Chen W.-J."/>
            <person name="Shih M.-C."/>
            <person name="Hsieh F.-C."/>
        </authorList>
    </citation>
    <scope>NUCLEOTIDE SEQUENCE [LARGE SCALE GENOMIC DNA]</scope>
    <source>
        <strain evidence="2 3">0813-124 phase II</strain>
    </source>
</reference>
<dbReference type="PANTHER" id="PTHR34413">
    <property type="entry name" value="PROPHAGE TAIL FIBER ASSEMBLY PROTEIN HOMOLOG TFAE-RELATED-RELATED"/>
    <property type="match status" value="1"/>
</dbReference>
<evidence type="ECO:0000313" key="3">
    <source>
        <dbReference type="Proteomes" id="UP000693715"/>
    </source>
</evidence>
<sequence>MLGVSLSAGAYPDAPELPKSDGEAVCRSVDKSRWEIVPDYRGKITYDTLTRTQREITELGELPETLTFEQPATNFDKWDGTKWVTDNVALEANQIEQAEQRRVALLRHANESIALLQDAVDLDIATEAEKSALLTWKKYRVLLIRVDVNQAPDVQWPEVPK</sequence>
<organism evidence="2 3">
    <name type="scientific">Photorhabdus akhurstii</name>
    <dbReference type="NCBI Taxonomy" id="171438"/>
    <lineage>
        <taxon>Bacteria</taxon>
        <taxon>Pseudomonadati</taxon>
        <taxon>Pseudomonadota</taxon>
        <taxon>Gammaproteobacteria</taxon>
        <taxon>Enterobacterales</taxon>
        <taxon>Morganellaceae</taxon>
        <taxon>Photorhabdus</taxon>
    </lineage>
</organism>
<proteinExistence type="predicted"/>
<gene>
    <name evidence="2" type="ORF">B0X70_09295</name>
</gene>
<dbReference type="Proteomes" id="UP000693715">
    <property type="component" value="Chromosome"/>
</dbReference>
<dbReference type="PANTHER" id="PTHR34413:SF2">
    <property type="entry name" value="PROPHAGE TAIL FIBER ASSEMBLY PROTEIN HOMOLOG TFAE-RELATED"/>
    <property type="match status" value="1"/>
</dbReference>
<name>A0ABX8LUA5_9GAMM</name>
<evidence type="ECO:0000313" key="2">
    <source>
        <dbReference type="EMBL" id="QXF33310.1"/>
    </source>
</evidence>
<dbReference type="EMBL" id="CP020335">
    <property type="protein sequence ID" value="QXF33310.1"/>
    <property type="molecule type" value="Genomic_DNA"/>
</dbReference>
<keyword evidence="3" id="KW-1185">Reference proteome</keyword>
<dbReference type="InterPro" id="IPR051220">
    <property type="entry name" value="TFA_Chaperone"/>
</dbReference>
<dbReference type="InterPro" id="IPR003458">
    <property type="entry name" value="Phage_T4_Gp38_tail_assem"/>
</dbReference>
<accession>A0ABX8LUA5</accession>
<feature type="region of interest" description="Disordered" evidence="1">
    <location>
        <begin position="1"/>
        <end position="22"/>
    </location>
</feature>